<dbReference type="HOGENOM" id="CLU_1324541_0_0_11"/>
<sequence precursor="true">MQNRTLIAISLAVSLVAVTLTGCGSSTSTVTVPAATEAAVDTAPGRTAPETASVVSTIHDRAGDVQDDNYKRHPERTNLDIVRAMLRRDGDGLRLSITTAGPPRGKSIYALYYFDEPGEQGGIVEVRTTGTTAHTVASDADFSYSERLDDLTSIDGRTVTVTVPDEYVEPLDKWTVAVASRGEIPEISDDAPNLKRGQVGFSMTPFP</sequence>
<dbReference type="AlphaFoldDB" id="D3FAS6"/>
<dbReference type="KEGG" id="cwo:Cwoe_2820"/>
<dbReference type="Proteomes" id="UP000008229">
    <property type="component" value="Chromosome"/>
</dbReference>
<organism evidence="2 3">
    <name type="scientific">Conexibacter woesei (strain DSM 14684 / CCUG 47730 / CIP 108061 / JCM 11494 / NBRC 100937 / ID131577)</name>
    <dbReference type="NCBI Taxonomy" id="469383"/>
    <lineage>
        <taxon>Bacteria</taxon>
        <taxon>Bacillati</taxon>
        <taxon>Actinomycetota</taxon>
        <taxon>Thermoleophilia</taxon>
        <taxon>Solirubrobacterales</taxon>
        <taxon>Conexibacteraceae</taxon>
        <taxon>Conexibacter</taxon>
    </lineage>
</organism>
<feature type="chain" id="PRO_5039504414" description="Lipoprotein" evidence="1">
    <location>
        <begin position="23"/>
        <end position="207"/>
    </location>
</feature>
<name>D3FAS6_CONWI</name>
<evidence type="ECO:0000256" key="1">
    <source>
        <dbReference type="SAM" id="SignalP"/>
    </source>
</evidence>
<protein>
    <recommendedName>
        <fullName evidence="4">Lipoprotein</fullName>
    </recommendedName>
</protein>
<proteinExistence type="predicted"/>
<evidence type="ECO:0000313" key="3">
    <source>
        <dbReference type="Proteomes" id="UP000008229"/>
    </source>
</evidence>
<keyword evidence="3" id="KW-1185">Reference proteome</keyword>
<evidence type="ECO:0000313" key="2">
    <source>
        <dbReference type="EMBL" id="ADB51239.1"/>
    </source>
</evidence>
<dbReference type="RefSeq" id="WP_012934290.1">
    <property type="nucleotide sequence ID" value="NC_013739.1"/>
</dbReference>
<keyword evidence="1" id="KW-0732">Signal</keyword>
<accession>D3FAS6</accession>
<dbReference type="EMBL" id="CP001854">
    <property type="protein sequence ID" value="ADB51239.1"/>
    <property type="molecule type" value="Genomic_DNA"/>
</dbReference>
<reference evidence="2 3" key="1">
    <citation type="journal article" date="2010" name="Stand. Genomic Sci.">
        <title>Complete genome sequence of Conexibacter woesei type strain (ID131577).</title>
        <authorList>
            <person name="Pukall R."/>
            <person name="Lapidus A."/>
            <person name="Glavina Del Rio T."/>
            <person name="Copeland A."/>
            <person name="Tice H."/>
            <person name="Cheng J.-F."/>
            <person name="Lucas S."/>
            <person name="Chen F."/>
            <person name="Nolan M."/>
            <person name="Bruce D."/>
            <person name="Goodwin L."/>
            <person name="Pitluck S."/>
            <person name="Mavromatis K."/>
            <person name="Ivanova N."/>
            <person name="Ovchinnikova G."/>
            <person name="Pati A."/>
            <person name="Chen A."/>
            <person name="Palaniappan K."/>
            <person name="Land M."/>
            <person name="Hauser L."/>
            <person name="Chang Y.-J."/>
            <person name="Jeffries C.D."/>
            <person name="Chain P."/>
            <person name="Meincke L."/>
            <person name="Sims D."/>
            <person name="Brettin T."/>
            <person name="Detter J.C."/>
            <person name="Rohde M."/>
            <person name="Goeker M."/>
            <person name="Bristow J."/>
            <person name="Eisen J.A."/>
            <person name="Markowitz V."/>
            <person name="Kyrpides N.C."/>
            <person name="Klenk H.-P."/>
            <person name="Hugenholtz P."/>
        </authorList>
    </citation>
    <scope>NUCLEOTIDE SEQUENCE [LARGE SCALE GENOMIC DNA]</scope>
    <source>
        <strain evidence="3">DSM 14684 / CIP 108061 / JCM 11494 / NBRC 100937 / ID131577</strain>
    </source>
</reference>
<reference evidence="3" key="2">
    <citation type="submission" date="2010-01" db="EMBL/GenBank/DDBJ databases">
        <title>The complete genome of Conexibacter woesei DSM 14684.</title>
        <authorList>
            <consortium name="US DOE Joint Genome Institute (JGI-PGF)"/>
            <person name="Lucas S."/>
            <person name="Copeland A."/>
            <person name="Lapidus A."/>
            <person name="Glavina del Rio T."/>
            <person name="Dalin E."/>
            <person name="Tice H."/>
            <person name="Bruce D."/>
            <person name="Goodwin L."/>
            <person name="Pitluck S."/>
            <person name="Kyrpides N."/>
            <person name="Mavromatis K."/>
            <person name="Ivanova N."/>
            <person name="Mikhailova N."/>
            <person name="Chertkov O."/>
            <person name="Brettin T."/>
            <person name="Detter J.C."/>
            <person name="Han C."/>
            <person name="Larimer F."/>
            <person name="Land M."/>
            <person name="Hauser L."/>
            <person name="Markowitz V."/>
            <person name="Cheng J.-F."/>
            <person name="Hugenholtz P."/>
            <person name="Woyke T."/>
            <person name="Wu D."/>
            <person name="Pukall R."/>
            <person name="Steenblock K."/>
            <person name="Schneider S."/>
            <person name="Klenk H.-P."/>
            <person name="Eisen J.A."/>
        </authorList>
    </citation>
    <scope>NUCLEOTIDE SEQUENCE [LARGE SCALE GENOMIC DNA]</scope>
    <source>
        <strain evidence="3">DSM 14684 / CIP 108061 / JCM 11494 / NBRC 100937 / ID131577</strain>
    </source>
</reference>
<evidence type="ECO:0008006" key="4">
    <source>
        <dbReference type="Google" id="ProtNLM"/>
    </source>
</evidence>
<gene>
    <name evidence="2" type="ordered locus">Cwoe_2820</name>
</gene>
<feature type="signal peptide" evidence="1">
    <location>
        <begin position="1"/>
        <end position="22"/>
    </location>
</feature>
<dbReference type="PROSITE" id="PS51257">
    <property type="entry name" value="PROKAR_LIPOPROTEIN"/>
    <property type="match status" value="1"/>
</dbReference>